<dbReference type="Proteomes" id="UP000000653">
    <property type="component" value="Chromosome"/>
</dbReference>
<dbReference type="Gene3D" id="2.10.260.10">
    <property type="match status" value="1"/>
</dbReference>
<evidence type="ECO:0000313" key="2">
    <source>
        <dbReference type="Proteomes" id="UP000000653"/>
    </source>
</evidence>
<dbReference type="NCBIfam" id="NF040493">
    <property type="entry name" value="TA_anti_VapB"/>
    <property type="match status" value="1"/>
</dbReference>
<dbReference type="HOGENOM" id="CLU_162018_3_3_6"/>
<organism evidence="1 2">
    <name type="scientific">Pseudomonas aeruginosa (strain UCBPP-PA14)</name>
    <dbReference type="NCBI Taxonomy" id="208963"/>
    <lineage>
        <taxon>Bacteria</taxon>
        <taxon>Pseudomonadati</taxon>
        <taxon>Pseudomonadota</taxon>
        <taxon>Gammaproteobacteria</taxon>
        <taxon>Pseudomonadales</taxon>
        <taxon>Pseudomonadaceae</taxon>
        <taxon>Pseudomonas</taxon>
    </lineage>
</organism>
<name>A0A0H2ZC80_PSEAB</name>
<dbReference type="InterPro" id="IPR047976">
    <property type="entry name" value="Anti_VapB2-like"/>
</dbReference>
<evidence type="ECO:0008006" key="3">
    <source>
        <dbReference type="Google" id="ProtNLM"/>
    </source>
</evidence>
<accession>A0A0H2ZC80</accession>
<dbReference type="KEGG" id="pau:PA14_28780"/>
<proteinExistence type="predicted"/>
<reference evidence="1 2" key="1">
    <citation type="journal article" date="2006" name="Genome Biol.">
        <title>Genomic analysis reveals that Pseudomonas aeruginosa virulence is combinatorial.</title>
        <authorList>
            <person name="Lee D.G."/>
            <person name="Urbach J.M."/>
            <person name="Wu G."/>
            <person name="Liberati N.T."/>
            <person name="Feinbaum R.L."/>
            <person name="Miyata S."/>
            <person name="Diggins L.T."/>
            <person name="He J."/>
            <person name="Saucier M."/>
            <person name="Deziel E."/>
            <person name="Friedman L."/>
            <person name="Li L."/>
            <person name="Grills G."/>
            <person name="Montgomery K."/>
            <person name="Kucherlapati R."/>
            <person name="Rahme L.G."/>
            <person name="Ausubel F.M."/>
        </authorList>
    </citation>
    <scope>NUCLEOTIDE SEQUENCE [LARGE SCALE GENOMIC DNA]</scope>
    <source>
        <strain evidence="1 2">UCBPP-PA14</strain>
    </source>
</reference>
<evidence type="ECO:0000313" key="1">
    <source>
        <dbReference type="EMBL" id="ABJ11959.1"/>
    </source>
</evidence>
<dbReference type="EMBL" id="CP000438">
    <property type="protein sequence ID" value="ABJ11959.1"/>
    <property type="molecule type" value="Genomic_DNA"/>
</dbReference>
<gene>
    <name evidence="1" type="ordered locus">PA14_28780</name>
</gene>
<sequence length="94" mass="10579">MMDLVYVPRRWLMEQGAVFQNNCSQAVCLSKAAALSGEVKRVDIVVVGRTKIIIPAGEVWESWFDDKGVTAGLCLNEINYQVRRARRFDAEVSC</sequence>
<dbReference type="AlphaFoldDB" id="A0A0H2ZC80"/>
<protein>
    <recommendedName>
        <fullName evidence="3">AbrB/MazE/SpoVT family DNA-binding domain-containing protein</fullName>
    </recommendedName>
</protein>